<evidence type="ECO:0000256" key="5">
    <source>
        <dbReference type="ARBA" id="ARBA00023034"/>
    </source>
</evidence>
<sequence length="439" mass="46656">MWDGFFTLLFLCIVMATASFLAGSLPLWLTLSPKQLRLITALGTGVLVGTSLIVIIPEGVATLYESAEGHGGHEKRSGGLEHAERRIAARSAGIEWKHDTLQPYPYSRRDDPLAREMWLRGKVELPNSNGGSGEDFFSGPDDGHEDELASAPPAQHNDPSSHEATNDPHAWIGPSLVLGFALMYLIDTLPRQALAARSSEPQRFHISLNQFSFNRTPSLSDPEPSSAHPDNHPSSSSNLPTSSLSRPNSTTLGLVIHAAADGVALGASSTTTTSRLSFFIFIALLIHKAPAAFGLTSVLLKQNLSKRSARAHLVIFSLSAPIGALLTWSLINLLGYGGLPESMSTEFATGVLLLFSGGTFLYVAMHTMQENDNEHSHEGGNDHSGTNGDGYAELPGGLGMYEPGGGKKTSSGGGNGLLETLVTAVGMFLPILTTFGHSH</sequence>
<dbReference type="Proteomes" id="UP000799441">
    <property type="component" value="Unassembled WGS sequence"/>
</dbReference>
<feature type="transmembrane region" description="Helical" evidence="8">
    <location>
        <begin position="347"/>
        <end position="365"/>
    </location>
</feature>
<dbReference type="PANTHER" id="PTHR16133">
    <property type="entry name" value="SOLUTE CARRIER FAMILY 39 ZINC TRANSPORTER , MEMBER 9-RELATED"/>
    <property type="match status" value="1"/>
</dbReference>
<organism evidence="9 10">
    <name type="scientific">Polychaeton citri CBS 116435</name>
    <dbReference type="NCBI Taxonomy" id="1314669"/>
    <lineage>
        <taxon>Eukaryota</taxon>
        <taxon>Fungi</taxon>
        <taxon>Dikarya</taxon>
        <taxon>Ascomycota</taxon>
        <taxon>Pezizomycotina</taxon>
        <taxon>Dothideomycetes</taxon>
        <taxon>Dothideomycetidae</taxon>
        <taxon>Capnodiales</taxon>
        <taxon>Capnodiaceae</taxon>
        <taxon>Polychaeton</taxon>
    </lineage>
</organism>
<dbReference type="GO" id="GO:0000139">
    <property type="term" value="C:Golgi membrane"/>
    <property type="evidence" value="ECO:0007669"/>
    <property type="project" value="UniProtKB-SubCell"/>
</dbReference>
<dbReference type="InterPro" id="IPR045891">
    <property type="entry name" value="ZIP9"/>
</dbReference>
<evidence type="ECO:0000256" key="2">
    <source>
        <dbReference type="ARBA" id="ARBA00004394"/>
    </source>
</evidence>
<evidence type="ECO:0000256" key="7">
    <source>
        <dbReference type="SAM" id="MobiDB-lite"/>
    </source>
</evidence>
<feature type="transmembrane region" description="Helical" evidence="8">
    <location>
        <begin position="36"/>
        <end position="56"/>
    </location>
</feature>
<dbReference type="InterPro" id="IPR003689">
    <property type="entry name" value="ZIP"/>
</dbReference>
<keyword evidence="3 8" id="KW-0812">Transmembrane</keyword>
<evidence type="ECO:0000256" key="4">
    <source>
        <dbReference type="ARBA" id="ARBA00022989"/>
    </source>
</evidence>
<keyword evidence="4 8" id="KW-1133">Transmembrane helix</keyword>
<comment type="subcellular location">
    <subcellularLocation>
        <location evidence="1">Endomembrane system</location>
        <topology evidence="1">Multi-pass membrane protein</topology>
    </subcellularLocation>
    <subcellularLocation>
        <location evidence="2">Golgi apparatus membrane</location>
    </subcellularLocation>
</comment>
<feature type="transmembrane region" description="Helical" evidence="8">
    <location>
        <begin position="278"/>
        <end position="300"/>
    </location>
</feature>
<keyword evidence="6 8" id="KW-0472">Membrane</keyword>
<dbReference type="EMBL" id="MU003831">
    <property type="protein sequence ID" value="KAF2718058.1"/>
    <property type="molecule type" value="Genomic_DNA"/>
</dbReference>
<evidence type="ECO:0000256" key="8">
    <source>
        <dbReference type="SAM" id="Phobius"/>
    </source>
</evidence>
<evidence type="ECO:0000256" key="1">
    <source>
        <dbReference type="ARBA" id="ARBA00004127"/>
    </source>
</evidence>
<proteinExistence type="predicted"/>
<reference evidence="9" key="1">
    <citation type="journal article" date="2020" name="Stud. Mycol.">
        <title>101 Dothideomycetes genomes: a test case for predicting lifestyles and emergence of pathogens.</title>
        <authorList>
            <person name="Haridas S."/>
            <person name="Albert R."/>
            <person name="Binder M."/>
            <person name="Bloem J."/>
            <person name="Labutti K."/>
            <person name="Salamov A."/>
            <person name="Andreopoulos B."/>
            <person name="Baker S."/>
            <person name="Barry K."/>
            <person name="Bills G."/>
            <person name="Bluhm B."/>
            <person name="Cannon C."/>
            <person name="Castanera R."/>
            <person name="Culley D."/>
            <person name="Daum C."/>
            <person name="Ezra D."/>
            <person name="Gonzalez J."/>
            <person name="Henrissat B."/>
            <person name="Kuo A."/>
            <person name="Liang C."/>
            <person name="Lipzen A."/>
            <person name="Lutzoni F."/>
            <person name="Magnuson J."/>
            <person name="Mondo S."/>
            <person name="Nolan M."/>
            <person name="Ohm R."/>
            <person name="Pangilinan J."/>
            <person name="Park H.-J."/>
            <person name="Ramirez L."/>
            <person name="Alfaro M."/>
            <person name="Sun H."/>
            <person name="Tritt A."/>
            <person name="Yoshinaga Y."/>
            <person name="Zwiers L.-H."/>
            <person name="Turgeon B."/>
            <person name="Goodwin S."/>
            <person name="Spatafora J."/>
            <person name="Crous P."/>
            <person name="Grigoriev I."/>
        </authorList>
    </citation>
    <scope>NUCLEOTIDE SEQUENCE</scope>
    <source>
        <strain evidence="9">CBS 116435</strain>
    </source>
</reference>
<gene>
    <name evidence="9" type="ORF">K431DRAFT_349053</name>
</gene>
<protein>
    <submittedName>
        <fullName evidence="9">Zinc/iron permease</fullName>
    </submittedName>
</protein>
<feature type="transmembrane region" description="Helical" evidence="8">
    <location>
        <begin position="6"/>
        <end position="29"/>
    </location>
</feature>
<feature type="transmembrane region" description="Helical" evidence="8">
    <location>
        <begin position="312"/>
        <end position="335"/>
    </location>
</feature>
<dbReference type="GO" id="GO:0046873">
    <property type="term" value="F:metal ion transmembrane transporter activity"/>
    <property type="evidence" value="ECO:0007669"/>
    <property type="project" value="InterPro"/>
</dbReference>
<evidence type="ECO:0000256" key="6">
    <source>
        <dbReference type="ARBA" id="ARBA00023136"/>
    </source>
</evidence>
<evidence type="ECO:0000256" key="3">
    <source>
        <dbReference type="ARBA" id="ARBA00022692"/>
    </source>
</evidence>
<keyword evidence="10" id="KW-1185">Reference proteome</keyword>
<dbReference type="Pfam" id="PF02535">
    <property type="entry name" value="Zip"/>
    <property type="match status" value="1"/>
</dbReference>
<feature type="compositionally biased region" description="Low complexity" evidence="7">
    <location>
        <begin position="232"/>
        <end position="246"/>
    </location>
</feature>
<dbReference type="PANTHER" id="PTHR16133:SF0">
    <property type="entry name" value="ZINC_IRON REGULATED TRANSPORTER-RELATED PROTEIN 102B, ISOFORM E"/>
    <property type="match status" value="1"/>
</dbReference>
<dbReference type="GO" id="GO:0006829">
    <property type="term" value="P:zinc ion transport"/>
    <property type="evidence" value="ECO:0007669"/>
    <property type="project" value="InterPro"/>
</dbReference>
<feature type="region of interest" description="Disordered" evidence="7">
    <location>
        <begin position="215"/>
        <end position="246"/>
    </location>
</feature>
<evidence type="ECO:0000313" key="9">
    <source>
        <dbReference type="EMBL" id="KAF2718058.1"/>
    </source>
</evidence>
<dbReference type="OrthoDB" id="19859at2759"/>
<dbReference type="AlphaFoldDB" id="A0A9P4Q2A6"/>
<feature type="region of interest" description="Disordered" evidence="7">
    <location>
        <begin position="124"/>
        <end position="168"/>
    </location>
</feature>
<name>A0A9P4Q2A6_9PEZI</name>
<evidence type="ECO:0000313" key="10">
    <source>
        <dbReference type="Proteomes" id="UP000799441"/>
    </source>
</evidence>
<accession>A0A9P4Q2A6</accession>
<comment type="caution">
    <text evidence="9">The sequence shown here is derived from an EMBL/GenBank/DDBJ whole genome shotgun (WGS) entry which is preliminary data.</text>
</comment>
<keyword evidence="5" id="KW-0333">Golgi apparatus</keyword>